<name>A0A9W7DAV3_9STRA</name>
<gene>
    <name evidence="1" type="ORF">Pfra01_002960100</name>
</gene>
<dbReference type="AlphaFoldDB" id="A0A9W7DAV3"/>
<dbReference type="OrthoDB" id="92188at2759"/>
<organism evidence="1 2">
    <name type="scientific">Phytophthora fragariaefolia</name>
    <dbReference type="NCBI Taxonomy" id="1490495"/>
    <lineage>
        <taxon>Eukaryota</taxon>
        <taxon>Sar</taxon>
        <taxon>Stramenopiles</taxon>
        <taxon>Oomycota</taxon>
        <taxon>Peronosporomycetes</taxon>
        <taxon>Peronosporales</taxon>
        <taxon>Peronosporaceae</taxon>
        <taxon>Phytophthora</taxon>
    </lineage>
</organism>
<proteinExistence type="predicted"/>
<keyword evidence="2" id="KW-1185">Reference proteome</keyword>
<dbReference type="Proteomes" id="UP001165121">
    <property type="component" value="Unassembled WGS sequence"/>
</dbReference>
<reference evidence="1" key="1">
    <citation type="submission" date="2023-04" db="EMBL/GenBank/DDBJ databases">
        <title>Phytophthora fragariaefolia NBRC 109709.</title>
        <authorList>
            <person name="Ichikawa N."/>
            <person name="Sato H."/>
            <person name="Tonouchi N."/>
        </authorList>
    </citation>
    <scope>NUCLEOTIDE SEQUENCE</scope>
    <source>
        <strain evidence="1">NBRC 109709</strain>
    </source>
</reference>
<evidence type="ECO:0000313" key="1">
    <source>
        <dbReference type="EMBL" id="GMG15972.1"/>
    </source>
</evidence>
<comment type="caution">
    <text evidence="1">The sequence shown here is derived from an EMBL/GenBank/DDBJ whole genome shotgun (WGS) entry which is preliminary data.</text>
</comment>
<evidence type="ECO:0000313" key="2">
    <source>
        <dbReference type="Proteomes" id="UP001165121"/>
    </source>
</evidence>
<accession>A0A9W7DAV3</accession>
<sequence length="346" mass="36602">MSSASDLNAFEHSVEPATGEVLFSGKKWTYIQDSSSNSGQYSGQIQFNLSSISSQAAFVNWSEAVIQLPVKLQILNGGGSSITSTASATIDQRVPKAGAWQFIDSVSVVIDGVTVQTNQIHENVNSTFKTPTEWSLQDAQKGGTIGEHGLANTYSNSGARERSLFTSVNTAVGTLAYDVAGSAANAQNAAKPLVWVAPAGTVASGASFYVTHYIATIHLADICDFFKEAPMSKNAKGLIYLNYNSSLYLSRLVQPPALFWRHLDLLCTDLRIGLTTSWKREASDGVGTTVDAICAACVAGCAVVCVGSGGPAWSSCAARFGVECCGVFLWWWGGGSLLEIVPDDSV</sequence>
<protein>
    <submittedName>
        <fullName evidence="1">Unnamed protein product</fullName>
    </submittedName>
</protein>
<dbReference type="EMBL" id="BSXT01018913">
    <property type="protein sequence ID" value="GMG15972.1"/>
    <property type="molecule type" value="Genomic_DNA"/>
</dbReference>